<reference evidence="2" key="1">
    <citation type="submission" date="2023-12" db="EMBL/GenBank/DDBJ databases">
        <title>Genome assembly of Anisodus tanguticus.</title>
        <authorList>
            <person name="Wang Y.-J."/>
        </authorList>
    </citation>
    <scope>NUCLEOTIDE SEQUENCE</scope>
    <source>
        <strain evidence="2">KB-2021</strain>
        <tissue evidence="2">Leaf</tissue>
    </source>
</reference>
<accession>A0AAE1VFS0</accession>
<dbReference type="EMBL" id="JAVYJV010000006">
    <property type="protein sequence ID" value="KAK4367342.1"/>
    <property type="molecule type" value="Genomic_DNA"/>
</dbReference>
<name>A0AAE1VFS0_9SOLA</name>
<keyword evidence="3" id="KW-1185">Reference proteome</keyword>
<feature type="compositionally biased region" description="Polar residues" evidence="1">
    <location>
        <begin position="165"/>
        <end position="186"/>
    </location>
</feature>
<gene>
    <name evidence="2" type="ORF">RND71_011134</name>
</gene>
<evidence type="ECO:0000313" key="3">
    <source>
        <dbReference type="Proteomes" id="UP001291623"/>
    </source>
</evidence>
<dbReference type="Proteomes" id="UP001291623">
    <property type="component" value="Unassembled WGS sequence"/>
</dbReference>
<dbReference type="AlphaFoldDB" id="A0AAE1VFS0"/>
<evidence type="ECO:0000256" key="1">
    <source>
        <dbReference type="SAM" id="MobiDB-lite"/>
    </source>
</evidence>
<organism evidence="2 3">
    <name type="scientific">Anisodus tanguticus</name>
    <dbReference type="NCBI Taxonomy" id="243964"/>
    <lineage>
        <taxon>Eukaryota</taxon>
        <taxon>Viridiplantae</taxon>
        <taxon>Streptophyta</taxon>
        <taxon>Embryophyta</taxon>
        <taxon>Tracheophyta</taxon>
        <taxon>Spermatophyta</taxon>
        <taxon>Magnoliopsida</taxon>
        <taxon>eudicotyledons</taxon>
        <taxon>Gunneridae</taxon>
        <taxon>Pentapetalae</taxon>
        <taxon>asterids</taxon>
        <taxon>lamiids</taxon>
        <taxon>Solanales</taxon>
        <taxon>Solanaceae</taxon>
        <taxon>Solanoideae</taxon>
        <taxon>Hyoscyameae</taxon>
        <taxon>Anisodus</taxon>
    </lineage>
</organism>
<protein>
    <submittedName>
        <fullName evidence="2">Uncharacterized protein</fullName>
    </submittedName>
</protein>
<evidence type="ECO:0000313" key="2">
    <source>
        <dbReference type="EMBL" id="KAK4367342.1"/>
    </source>
</evidence>
<sequence>MTIKSFRIDMSGDDENEILALKNGSRRIIDETSSMTDSCMLSGGECLAFVQGAFHCLGILSTSCMVSFNISEEMYGEIPLPEIVEVRKPFKLFDKKELVGHPARVFSKVEAEKGSHVYVHAAQGSMYIFLRSHGQKPGSPTQAYQPDGEPPSTWMSRTVDPVEPKNSTSVHNNIVMRTSPQQNQQK</sequence>
<proteinExistence type="predicted"/>
<feature type="region of interest" description="Disordered" evidence="1">
    <location>
        <begin position="133"/>
        <end position="186"/>
    </location>
</feature>
<comment type="caution">
    <text evidence="2">The sequence shown here is derived from an EMBL/GenBank/DDBJ whole genome shotgun (WGS) entry which is preliminary data.</text>
</comment>